<proteinExistence type="predicted"/>
<dbReference type="OrthoDB" id="2212691at2759"/>
<dbReference type="EMBL" id="MCFE01000623">
    <property type="protein sequence ID" value="ORX84000.1"/>
    <property type="molecule type" value="Genomic_DNA"/>
</dbReference>
<feature type="domain" description="Knr4/Smi1-like" evidence="2">
    <location>
        <begin position="30"/>
        <end position="167"/>
    </location>
</feature>
<dbReference type="InterPro" id="IPR018958">
    <property type="entry name" value="Knr4/Smi1-like_dom"/>
</dbReference>
<evidence type="ECO:0000256" key="1">
    <source>
        <dbReference type="SAM" id="MobiDB-lite"/>
    </source>
</evidence>
<evidence type="ECO:0000259" key="2">
    <source>
        <dbReference type="SMART" id="SM00860"/>
    </source>
</evidence>
<feature type="region of interest" description="Disordered" evidence="1">
    <location>
        <begin position="175"/>
        <end position="206"/>
    </location>
</feature>
<name>A0A1Y1XE15_9FUNG</name>
<dbReference type="SMART" id="SM00860">
    <property type="entry name" value="SMI1_KNR4"/>
    <property type="match status" value="1"/>
</dbReference>
<comment type="caution">
    <text evidence="3">The sequence shown here is derived from an EMBL/GenBank/DDBJ whole genome shotgun (WGS) entry which is preliminary data.</text>
</comment>
<evidence type="ECO:0000313" key="3">
    <source>
        <dbReference type="EMBL" id="ORX84000.1"/>
    </source>
</evidence>
<organism evidence="3 4">
    <name type="scientific">Basidiobolus meristosporus CBS 931.73</name>
    <dbReference type="NCBI Taxonomy" id="1314790"/>
    <lineage>
        <taxon>Eukaryota</taxon>
        <taxon>Fungi</taxon>
        <taxon>Fungi incertae sedis</taxon>
        <taxon>Zoopagomycota</taxon>
        <taxon>Entomophthoromycotina</taxon>
        <taxon>Basidiobolomycetes</taxon>
        <taxon>Basidiobolales</taxon>
        <taxon>Basidiobolaceae</taxon>
        <taxon>Basidiobolus</taxon>
    </lineage>
</organism>
<feature type="compositionally biased region" description="Acidic residues" evidence="1">
    <location>
        <begin position="178"/>
        <end position="206"/>
    </location>
</feature>
<gene>
    <name evidence="3" type="ORF">K493DRAFT_307515</name>
</gene>
<protein>
    <recommendedName>
        <fullName evidence="2">Knr4/Smi1-like domain-containing protein</fullName>
    </recommendedName>
</protein>
<keyword evidence="4" id="KW-1185">Reference proteome</keyword>
<dbReference type="InParanoid" id="A0A1Y1XE15"/>
<accession>A0A1Y1XE15</accession>
<dbReference type="Gene3D" id="3.40.1580.10">
    <property type="entry name" value="SMI1/KNR4-like"/>
    <property type="match status" value="1"/>
</dbReference>
<dbReference type="Pfam" id="PF09346">
    <property type="entry name" value="SMI1_KNR4"/>
    <property type="match status" value="1"/>
</dbReference>
<reference evidence="3 4" key="1">
    <citation type="submission" date="2016-07" db="EMBL/GenBank/DDBJ databases">
        <title>Pervasive Adenine N6-methylation of Active Genes in Fungi.</title>
        <authorList>
            <consortium name="DOE Joint Genome Institute"/>
            <person name="Mondo S.J."/>
            <person name="Dannebaum R.O."/>
            <person name="Kuo R.C."/>
            <person name="Labutti K."/>
            <person name="Haridas S."/>
            <person name="Kuo A."/>
            <person name="Salamov A."/>
            <person name="Ahrendt S.R."/>
            <person name="Lipzen A."/>
            <person name="Sullivan W."/>
            <person name="Andreopoulos W.B."/>
            <person name="Clum A."/>
            <person name="Lindquist E."/>
            <person name="Daum C."/>
            <person name="Ramamoorthy G.K."/>
            <person name="Gryganskyi A."/>
            <person name="Culley D."/>
            <person name="Magnuson J.K."/>
            <person name="James T.Y."/>
            <person name="O'Malley M.A."/>
            <person name="Stajich J.E."/>
            <person name="Spatafora J.W."/>
            <person name="Visel A."/>
            <person name="Grigoriev I.V."/>
        </authorList>
    </citation>
    <scope>NUCLEOTIDE SEQUENCE [LARGE SCALE GENOMIC DNA]</scope>
    <source>
        <strain evidence="3 4">CBS 931.73</strain>
    </source>
</reference>
<dbReference type="AlphaFoldDB" id="A0A1Y1XE15"/>
<dbReference type="InterPro" id="IPR037883">
    <property type="entry name" value="Knr4/Smi1-like_sf"/>
</dbReference>
<dbReference type="SUPFAM" id="SSF160631">
    <property type="entry name" value="SMI1/KNR4-like"/>
    <property type="match status" value="1"/>
</dbReference>
<evidence type="ECO:0000313" key="4">
    <source>
        <dbReference type="Proteomes" id="UP000193498"/>
    </source>
</evidence>
<sequence>MPALTLCRVKEDARELGQRLFEEDIYFQLPISEQKILEFEREHFVRLPEDYRALLSQVGNGTCPSSGLLPLGYVPYEYPVPYSDLLRNLCEPFPLTENFLFDAAGSLDENFLDSLNHGHIVLASDDYLNHWILIVEGPSRGEVWRRKSDVGFTRWASRAEFFSWLEARLITLKSSTEETSDEDSDMCMDTDEESEGEWDEDIKEDS</sequence>
<dbReference type="Proteomes" id="UP000193498">
    <property type="component" value="Unassembled WGS sequence"/>
</dbReference>